<evidence type="ECO:0000313" key="3">
    <source>
        <dbReference type="EMBL" id="GFP38789.1"/>
    </source>
</evidence>
<sequence length="88" mass="9840">MVFALLENLPKVRWGLPLRESLRISDQESSPVKGRQRMQRGLFPGERLQSAFILSCFGSGQHFFKSFSQHIVADLAGQLLDLLGLGLV</sequence>
<dbReference type="EMBL" id="BLSD01000016">
    <property type="protein sequence ID" value="GFP38789.1"/>
    <property type="molecule type" value="Genomic_DNA"/>
</dbReference>
<dbReference type="Proteomes" id="UP000588083">
    <property type="component" value="Unassembled WGS sequence"/>
</dbReference>
<dbReference type="AlphaFoldDB" id="A0A6V8Q202"/>
<dbReference type="Proteomes" id="UP000569018">
    <property type="component" value="Unassembled WGS sequence"/>
</dbReference>
<evidence type="ECO:0000313" key="5">
    <source>
        <dbReference type="Proteomes" id="UP000569018"/>
    </source>
</evidence>
<comment type="caution">
    <text evidence="3">The sequence shown here is derived from an EMBL/GenBank/DDBJ whole genome shotgun (WGS) entry which is preliminary data.</text>
</comment>
<keyword evidence="6" id="KW-1185">Reference proteome</keyword>
<evidence type="ECO:0000313" key="1">
    <source>
        <dbReference type="EMBL" id="GFP30598.1"/>
    </source>
</evidence>
<dbReference type="EMBL" id="BLRZ01000081">
    <property type="protein sequence ID" value="GFP30598.1"/>
    <property type="molecule type" value="Genomic_DNA"/>
</dbReference>
<evidence type="ECO:0000313" key="4">
    <source>
        <dbReference type="Proteomes" id="UP000561271"/>
    </source>
</evidence>
<protein>
    <submittedName>
        <fullName evidence="3">Uncharacterized protein</fullName>
    </submittedName>
</protein>
<gene>
    <name evidence="1" type="ORF">HKBW3S34_01518</name>
    <name evidence="2" type="ORF">HKBW3S44_00624</name>
    <name evidence="3" type="ORF">HKBW3S47_00490</name>
</gene>
<evidence type="ECO:0000313" key="6">
    <source>
        <dbReference type="Proteomes" id="UP000588083"/>
    </source>
</evidence>
<name>A0A6V8Q202_9ACTN</name>
<evidence type="ECO:0000313" key="2">
    <source>
        <dbReference type="EMBL" id="GFP36943.1"/>
    </source>
</evidence>
<dbReference type="Proteomes" id="UP000561271">
    <property type="component" value="Unassembled WGS sequence"/>
</dbReference>
<proteinExistence type="predicted"/>
<accession>A0A6V8Q202</accession>
<reference evidence="4 5" key="1">
    <citation type="journal article" date="2020" name="Front. Microbiol.">
        <title>Single-cell genomics of novel Actinobacteria with the Wood-Ljungdahl pathway discovered in a serpentinizing system.</title>
        <authorList>
            <person name="Merino N."/>
            <person name="Kawai M."/>
            <person name="Boyd E.S."/>
            <person name="Colman D.R."/>
            <person name="McGlynn S.E."/>
            <person name="Nealson K.H."/>
            <person name="Kurokawa K."/>
            <person name="Hongoh Y."/>
        </authorList>
    </citation>
    <scope>NUCLEOTIDE SEQUENCE [LARGE SCALE GENOMIC DNA]</scope>
    <source>
        <strain evidence="1 6">S34</strain>
        <strain evidence="2 4">S44</strain>
        <strain evidence="3 5">S47</strain>
    </source>
</reference>
<organism evidence="3 5">
    <name type="scientific">Candidatus Hakubella thermalkaliphila</name>
    <dbReference type="NCBI Taxonomy" id="2754717"/>
    <lineage>
        <taxon>Bacteria</taxon>
        <taxon>Bacillati</taxon>
        <taxon>Actinomycetota</taxon>
        <taxon>Actinomycetota incertae sedis</taxon>
        <taxon>Candidatus Hakubellales</taxon>
        <taxon>Candidatus Hakubellaceae</taxon>
        <taxon>Candidatus Hakubella</taxon>
    </lineage>
</organism>
<dbReference type="EMBL" id="BLSC01000033">
    <property type="protein sequence ID" value="GFP36943.1"/>
    <property type="molecule type" value="Genomic_DNA"/>
</dbReference>